<reference evidence="3" key="1">
    <citation type="submission" date="2014-04" db="EMBL/GenBank/DDBJ databases">
        <title>Evolutionary Origins and Diversification of the Mycorrhizal Mutualists.</title>
        <authorList>
            <consortium name="DOE Joint Genome Institute"/>
            <consortium name="Mycorrhizal Genomics Consortium"/>
            <person name="Kohler A."/>
            <person name="Kuo A."/>
            <person name="Nagy L.G."/>
            <person name="Floudas D."/>
            <person name="Copeland A."/>
            <person name="Barry K.W."/>
            <person name="Cichocki N."/>
            <person name="Veneault-Fourrey C."/>
            <person name="LaButti K."/>
            <person name="Lindquist E.A."/>
            <person name="Lipzen A."/>
            <person name="Lundell T."/>
            <person name="Morin E."/>
            <person name="Murat C."/>
            <person name="Riley R."/>
            <person name="Ohm R."/>
            <person name="Sun H."/>
            <person name="Tunlid A."/>
            <person name="Henrissat B."/>
            <person name="Grigoriev I.V."/>
            <person name="Hibbett D.S."/>
            <person name="Martin F."/>
        </authorList>
    </citation>
    <scope>NUCLEOTIDE SEQUENCE [LARGE SCALE GENOMIC DNA]</scope>
    <source>
        <strain evidence="3">FD-334 SS-4</strain>
    </source>
</reference>
<dbReference type="STRING" id="945553.A0A0D2P487"/>
<dbReference type="OrthoDB" id="2538110at2759"/>
<dbReference type="OMA" id="EHKFRPA"/>
<dbReference type="EMBL" id="KN817649">
    <property type="protein sequence ID" value="KJA15300.1"/>
    <property type="molecule type" value="Genomic_DNA"/>
</dbReference>
<accession>A0A0D2P487</accession>
<gene>
    <name evidence="2" type="ORF">HYPSUDRAFT_48530</name>
</gene>
<evidence type="ECO:0000256" key="1">
    <source>
        <dbReference type="SAM" id="MobiDB-lite"/>
    </source>
</evidence>
<evidence type="ECO:0000313" key="3">
    <source>
        <dbReference type="Proteomes" id="UP000054270"/>
    </source>
</evidence>
<feature type="region of interest" description="Disordered" evidence="1">
    <location>
        <begin position="82"/>
        <end position="118"/>
    </location>
</feature>
<name>A0A0D2P487_HYPSF</name>
<keyword evidence="3" id="KW-1185">Reference proteome</keyword>
<feature type="compositionally biased region" description="Basic residues" evidence="1">
    <location>
        <begin position="94"/>
        <end position="118"/>
    </location>
</feature>
<evidence type="ECO:0000313" key="2">
    <source>
        <dbReference type="EMBL" id="KJA15300.1"/>
    </source>
</evidence>
<protein>
    <submittedName>
        <fullName evidence="2">Uncharacterized protein</fullName>
    </submittedName>
</protein>
<proteinExistence type="predicted"/>
<dbReference type="Proteomes" id="UP000054270">
    <property type="component" value="Unassembled WGS sequence"/>
</dbReference>
<organism evidence="2 3">
    <name type="scientific">Hypholoma sublateritium (strain FD-334 SS-4)</name>
    <dbReference type="NCBI Taxonomy" id="945553"/>
    <lineage>
        <taxon>Eukaryota</taxon>
        <taxon>Fungi</taxon>
        <taxon>Dikarya</taxon>
        <taxon>Basidiomycota</taxon>
        <taxon>Agaricomycotina</taxon>
        <taxon>Agaricomycetes</taxon>
        <taxon>Agaricomycetidae</taxon>
        <taxon>Agaricales</taxon>
        <taxon>Agaricineae</taxon>
        <taxon>Strophariaceae</taxon>
        <taxon>Hypholoma</taxon>
    </lineage>
</organism>
<sequence>MDTVDPRFNRPAPSPFKRAGLLLLIAALVWIALQMRSGLLEAKRKPQIIYASRYSKEHKYRPAASPIITETLKDGRIRLRGAIAPTATSTPPVVKKKGSGKGKSKKRAKSQKAAKKRP</sequence>
<dbReference type="AlphaFoldDB" id="A0A0D2P487"/>